<dbReference type="GO" id="GO:0006508">
    <property type="term" value="P:proteolysis"/>
    <property type="evidence" value="ECO:0007669"/>
    <property type="project" value="UniProtKB-KW"/>
</dbReference>
<evidence type="ECO:0000256" key="8">
    <source>
        <dbReference type="PIRSR" id="PIRSR611782-2"/>
    </source>
</evidence>
<comment type="caution">
    <text evidence="11">The sequence shown here is derived from an EMBL/GenBank/DDBJ whole genome shotgun (WGS) entry which is preliminary data.</text>
</comment>
<dbReference type="InterPro" id="IPR009003">
    <property type="entry name" value="Peptidase_S1_PA"/>
</dbReference>
<evidence type="ECO:0000256" key="9">
    <source>
        <dbReference type="SAM" id="SignalP"/>
    </source>
</evidence>
<feature type="active site" description="Charge relay system" evidence="7">
    <location>
        <position position="124"/>
    </location>
</feature>
<dbReference type="SUPFAM" id="SSF50494">
    <property type="entry name" value="Trypsin-like serine proteases"/>
    <property type="match status" value="1"/>
</dbReference>
<dbReference type="Pfam" id="PF13180">
    <property type="entry name" value="PDZ_2"/>
    <property type="match status" value="1"/>
</dbReference>
<evidence type="ECO:0000256" key="6">
    <source>
        <dbReference type="ARBA" id="ARBA00022825"/>
    </source>
</evidence>
<dbReference type="EMBL" id="JADIMK010000007">
    <property type="protein sequence ID" value="MBO8454901.1"/>
    <property type="molecule type" value="Genomic_DNA"/>
</dbReference>
<keyword evidence="3 9" id="KW-0732">Signal</keyword>
<dbReference type="InterPro" id="IPR001478">
    <property type="entry name" value="PDZ"/>
</dbReference>
<sequence>MKKSIIIITLLLSVVAGAAAAFAVVKLTAPDDVSGRMVVQGNGGQFRTVSLDQSEYPDFTYAAESAVDAVVYVKVTATDVVRKAPSSIFDFFFGYEGTPQQRERVGSGSGVIIRPDGYIVTNNHVIDGASKIEVTLNNNKTFEAQLIGTDPATDVALIKVDAQGLPTIPFGNSDELRLGEWVLAIGSPYDLRSTITAGIVSAKGRSMPNYDGEFKIESFIQTDAAVNPGNSGGALVDKAGNLVGINTAIVSQTGSYTGYSFAIPSNIVRKIVSDLIDFGSVKRAMLGVTMTPVDDKLAKELKLSSPNGVYIVEVLKGSAAEEAGIKKGDVIVAVDSVRVVNASAVQEQVNRFRPGDKTNVTVVRDGKEKVIDVTFKGTSADNGSVDEDGAVAFYGSRIKEAPAETLQKLGIDHGVEIVSVGPGKIMDAGVSEGFIMMYVNDQPVSKPQDVMNIIKKSKRAVFVEGVTPYGKVSYFGFGI</sequence>
<comment type="similarity">
    <text evidence="1">Belongs to the peptidase S1C family.</text>
</comment>
<dbReference type="PROSITE" id="PS50106">
    <property type="entry name" value="PDZ"/>
    <property type="match status" value="1"/>
</dbReference>
<accession>A0A9D9HJC3</accession>
<keyword evidence="2" id="KW-0645">Protease</keyword>
<dbReference type="SUPFAM" id="SSF50156">
    <property type="entry name" value="PDZ domain-like"/>
    <property type="match status" value="1"/>
</dbReference>
<dbReference type="AlphaFoldDB" id="A0A9D9HJC3"/>
<evidence type="ECO:0000313" key="12">
    <source>
        <dbReference type="Proteomes" id="UP000823617"/>
    </source>
</evidence>
<evidence type="ECO:0000259" key="10">
    <source>
        <dbReference type="PROSITE" id="PS50106"/>
    </source>
</evidence>
<keyword evidence="6" id="KW-0720">Serine protease</keyword>
<dbReference type="SMART" id="SM00228">
    <property type="entry name" value="PDZ"/>
    <property type="match status" value="1"/>
</dbReference>
<evidence type="ECO:0000256" key="7">
    <source>
        <dbReference type="PIRSR" id="PIRSR611782-1"/>
    </source>
</evidence>
<dbReference type="InterPro" id="IPR011782">
    <property type="entry name" value="Pept_S1C_Do"/>
</dbReference>
<reference evidence="11" key="2">
    <citation type="journal article" date="2021" name="PeerJ">
        <title>Extensive microbial diversity within the chicken gut microbiome revealed by metagenomics and culture.</title>
        <authorList>
            <person name="Gilroy R."/>
            <person name="Ravi A."/>
            <person name="Getino M."/>
            <person name="Pursley I."/>
            <person name="Horton D.L."/>
            <person name="Alikhan N.F."/>
            <person name="Baker D."/>
            <person name="Gharbi K."/>
            <person name="Hall N."/>
            <person name="Watson M."/>
            <person name="Adriaenssens E.M."/>
            <person name="Foster-Nyarko E."/>
            <person name="Jarju S."/>
            <person name="Secka A."/>
            <person name="Antonio M."/>
            <person name="Oren A."/>
            <person name="Chaudhuri R.R."/>
            <person name="La Ragione R."/>
            <person name="Hildebrand F."/>
            <person name="Pallen M.J."/>
        </authorList>
    </citation>
    <scope>NUCLEOTIDE SEQUENCE</scope>
    <source>
        <strain evidence="11">B1-3475</strain>
    </source>
</reference>
<organism evidence="11 12">
    <name type="scientific">Candidatus Cryptobacteroides intestinigallinarum</name>
    <dbReference type="NCBI Taxonomy" id="2840767"/>
    <lineage>
        <taxon>Bacteria</taxon>
        <taxon>Pseudomonadati</taxon>
        <taxon>Bacteroidota</taxon>
        <taxon>Bacteroidia</taxon>
        <taxon>Bacteroidales</taxon>
        <taxon>Candidatus Cryptobacteroides</taxon>
    </lineage>
</organism>
<evidence type="ECO:0000256" key="2">
    <source>
        <dbReference type="ARBA" id="ARBA00022670"/>
    </source>
</evidence>
<dbReference type="PANTHER" id="PTHR22939:SF129">
    <property type="entry name" value="SERINE PROTEASE HTRA2, MITOCHONDRIAL"/>
    <property type="match status" value="1"/>
</dbReference>
<keyword evidence="4" id="KW-0677">Repeat</keyword>
<feature type="domain" description="PDZ" evidence="10">
    <location>
        <begin position="275"/>
        <end position="353"/>
    </location>
</feature>
<feature type="binding site" evidence="8">
    <location>
        <position position="124"/>
    </location>
    <ligand>
        <name>substrate</name>
    </ligand>
</feature>
<dbReference type="PANTHER" id="PTHR22939">
    <property type="entry name" value="SERINE PROTEASE FAMILY S1C HTRA-RELATED"/>
    <property type="match status" value="1"/>
</dbReference>
<keyword evidence="5" id="KW-0378">Hydrolase</keyword>
<evidence type="ECO:0000256" key="5">
    <source>
        <dbReference type="ARBA" id="ARBA00022801"/>
    </source>
</evidence>
<dbReference type="InterPro" id="IPR036034">
    <property type="entry name" value="PDZ_sf"/>
</dbReference>
<dbReference type="GO" id="GO:0004252">
    <property type="term" value="F:serine-type endopeptidase activity"/>
    <property type="evidence" value="ECO:0007669"/>
    <property type="project" value="InterPro"/>
</dbReference>
<dbReference type="Proteomes" id="UP000823617">
    <property type="component" value="Unassembled WGS sequence"/>
</dbReference>
<evidence type="ECO:0000313" key="11">
    <source>
        <dbReference type="EMBL" id="MBO8454901.1"/>
    </source>
</evidence>
<evidence type="ECO:0000256" key="4">
    <source>
        <dbReference type="ARBA" id="ARBA00022737"/>
    </source>
</evidence>
<proteinExistence type="inferred from homology"/>
<feature type="binding site" evidence="8">
    <location>
        <position position="154"/>
    </location>
    <ligand>
        <name>substrate</name>
    </ligand>
</feature>
<name>A0A9D9HJC3_9BACT</name>
<evidence type="ECO:0000256" key="1">
    <source>
        <dbReference type="ARBA" id="ARBA00010541"/>
    </source>
</evidence>
<dbReference type="Gene3D" id="2.30.42.10">
    <property type="match status" value="2"/>
</dbReference>
<protein>
    <submittedName>
        <fullName evidence="11">Do family serine endopeptidase</fullName>
    </submittedName>
</protein>
<dbReference type="NCBIfam" id="TIGR02037">
    <property type="entry name" value="degP_htrA_DO"/>
    <property type="match status" value="1"/>
</dbReference>
<gene>
    <name evidence="11" type="ORF">IAC08_00650</name>
</gene>
<feature type="binding site" evidence="8">
    <location>
        <begin position="229"/>
        <end position="231"/>
    </location>
    <ligand>
        <name>substrate</name>
    </ligand>
</feature>
<feature type="active site" description="Charge relay system" evidence="7">
    <location>
        <position position="154"/>
    </location>
</feature>
<feature type="signal peptide" evidence="9">
    <location>
        <begin position="1"/>
        <end position="18"/>
    </location>
</feature>
<dbReference type="Pfam" id="PF13365">
    <property type="entry name" value="Trypsin_2"/>
    <property type="match status" value="1"/>
</dbReference>
<reference evidence="11" key="1">
    <citation type="submission" date="2020-10" db="EMBL/GenBank/DDBJ databases">
        <authorList>
            <person name="Gilroy R."/>
        </authorList>
    </citation>
    <scope>NUCLEOTIDE SEQUENCE</scope>
    <source>
        <strain evidence="11">B1-3475</strain>
    </source>
</reference>
<dbReference type="PRINTS" id="PR00834">
    <property type="entry name" value="PROTEASES2C"/>
</dbReference>
<feature type="active site" description="Charge relay system" evidence="7">
    <location>
        <position position="231"/>
    </location>
</feature>
<evidence type="ECO:0000256" key="3">
    <source>
        <dbReference type="ARBA" id="ARBA00022729"/>
    </source>
</evidence>
<feature type="chain" id="PRO_5038385494" evidence="9">
    <location>
        <begin position="19"/>
        <end position="479"/>
    </location>
</feature>
<dbReference type="InterPro" id="IPR001940">
    <property type="entry name" value="Peptidase_S1C"/>
</dbReference>
<dbReference type="Gene3D" id="2.40.10.120">
    <property type="match status" value="1"/>
</dbReference>